<dbReference type="AlphaFoldDB" id="A0A7S8ICT6"/>
<dbReference type="Proteomes" id="UP000594468">
    <property type="component" value="Chromosome"/>
</dbReference>
<keyword evidence="2 3" id="KW-0808">Transferase</keyword>
<dbReference type="GO" id="GO:0016757">
    <property type="term" value="F:glycosyltransferase activity"/>
    <property type="evidence" value="ECO:0007669"/>
    <property type="project" value="UniProtKB-KW"/>
</dbReference>
<dbReference type="InterPro" id="IPR000836">
    <property type="entry name" value="PRTase_dom"/>
</dbReference>
<evidence type="ECO:0000313" key="3">
    <source>
        <dbReference type="EMBL" id="QPC81885.1"/>
    </source>
</evidence>
<dbReference type="CDD" id="cd06223">
    <property type="entry name" value="PRTases_typeI"/>
    <property type="match status" value="1"/>
</dbReference>
<name>A0A7S8ICT6_9CHLR</name>
<evidence type="ECO:0000256" key="1">
    <source>
        <dbReference type="ARBA" id="ARBA00022676"/>
    </source>
</evidence>
<organism evidence="3 4">
    <name type="scientific">Phototrophicus methaneseepsis</name>
    <dbReference type="NCBI Taxonomy" id="2710758"/>
    <lineage>
        <taxon>Bacteria</taxon>
        <taxon>Bacillati</taxon>
        <taxon>Chloroflexota</taxon>
        <taxon>Candidatus Thermofontia</taxon>
        <taxon>Phototrophicales</taxon>
        <taxon>Phototrophicaceae</taxon>
        <taxon>Phototrophicus</taxon>
    </lineage>
</organism>
<dbReference type="RefSeq" id="WP_195169956.1">
    <property type="nucleotide sequence ID" value="NZ_CP062983.1"/>
</dbReference>
<dbReference type="Gene3D" id="3.40.50.2020">
    <property type="match status" value="1"/>
</dbReference>
<proteinExistence type="predicted"/>
<evidence type="ECO:0000256" key="2">
    <source>
        <dbReference type="ARBA" id="ARBA00022679"/>
    </source>
</evidence>
<dbReference type="PANTHER" id="PTHR43363:SF2">
    <property type="entry name" value="PHOSPHORIBOSYLTRANSFERASE"/>
    <property type="match status" value="1"/>
</dbReference>
<dbReference type="EMBL" id="CP062983">
    <property type="protein sequence ID" value="QPC81885.1"/>
    <property type="molecule type" value="Genomic_DNA"/>
</dbReference>
<reference evidence="3 4" key="1">
    <citation type="submission" date="2020-02" db="EMBL/GenBank/DDBJ databases">
        <authorList>
            <person name="Zheng R.K."/>
            <person name="Sun C.M."/>
        </authorList>
    </citation>
    <scope>NUCLEOTIDE SEQUENCE [LARGE SCALE GENOMIC DNA]</scope>
    <source>
        <strain evidence="4">rifampicinis</strain>
    </source>
</reference>
<keyword evidence="1 3" id="KW-0328">Glycosyltransferase</keyword>
<gene>
    <name evidence="3" type="ORF">G4Y79_19670</name>
</gene>
<dbReference type="PANTHER" id="PTHR43363">
    <property type="entry name" value="HYPOXANTHINE PHOSPHORIBOSYLTRANSFERASE"/>
    <property type="match status" value="1"/>
</dbReference>
<evidence type="ECO:0000313" key="4">
    <source>
        <dbReference type="Proteomes" id="UP000594468"/>
    </source>
</evidence>
<dbReference type="KEGG" id="pmet:G4Y79_19670"/>
<accession>A0A7S8ICT6</accession>
<keyword evidence="4" id="KW-1185">Reference proteome</keyword>
<sequence length="179" mass="19865">MYRSGGQPMRHEILTWTDVDKLIDILMPRLQAVGPFDAMVMITRGGVIPGGLLAEALDIQYMLTAAVDFPSTAEAGLMAWPIFLQFPDDDLLMGRKTLIVDDVWGSGRTSTSVRGRVEAAGATAYTCVFHYNPYRSLFSNARPDYFGEATDAYIIYPWEIDRGPRGLDIEEPNPTPDLS</sequence>
<protein>
    <submittedName>
        <fullName evidence="3">Phosphoribosyltransferase</fullName>
    </submittedName>
</protein>
<dbReference type="SUPFAM" id="SSF53271">
    <property type="entry name" value="PRTase-like"/>
    <property type="match status" value="1"/>
</dbReference>
<dbReference type="InterPro" id="IPR029057">
    <property type="entry name" value="PRTase-like"/>
</dbReference>